<organism evidence="1 2">
    <name type="scientific">Diversispora epigaea</name>
    <dbReference type="NCBI Taxonomy" id="1348612"/>
    <lineage>
        <taxon>Eukaryota</taxon>
        <taxon>Fungi</taxon>
        <taxon>Fungi incertae sedis</taxon>
        <taxon>Mucoromycota</taxon>
        <taxon>Glomeromycotina</taxon>
        <taxon>Glomeromycetes</taxon>
        <taxon>Diversisporales</taxon>
        <taxon>Diversisporaceae</taxon>
        <taxon>Diversispora</taxon>
    </lineage>
</organism>
<dbReference type="EMBL" id="PQFF01000320">
    <property type="protein sequence ID" value="RHZ60956.1"/>
    <property type="molecule type" value="Genomic_DNA"/>
</dbReference>
<dbReference type="Proteomes" id="UP000266861">
    <property type="component" value="Unassembled WGS sequence"/>
</dbReference>
<proteinExistence type="predicted"/>
<dbReference type="AlphaFoldDB" id="A0A397HHB1"/>
<keyword evidence="2" id="KW-1185">Reference proteome</keyword>
<protein>
    <submittedName>
        <fullName evidence="1">Uncharacterized protein</fullName>
    </submittedName>
</protein>
<evidence type="ECO:0000313" key="2">
    <source>
        <dbReference type="Proteomes" id="UP000266861"/>
    </source>
</evidence>
<name>A0A397HHB1_9GLOM</name>
<reference evidence="1 2" key="1">
    <citation type="submission" date="2018-08" db="EMBL/GenBank/DDBJ databases">
        <title>Genome and evolution of the arbuscular mycorrhizal fungus Diversispora epigaea (formerly Glomus versiforme) and its bacterial endosymbionts.</title>
        <authorList>
            <person name="Sun X."/>
            <person name="Fei Z."/>
            <person name="Harrison M."/>
        </authorList>
    </citation>
    <scope>NUCLEOTIDE SEQUENCE [LARGE SCALE GENOMIC DNA]</scope>
    <source>
        <strain evidence="1 2">IT104</strain>
    </source>
</reference>
<accession>A0A397HHB1</accession>
<comment type="caution">
    <text evidence="1">The sequence shown here is derived from an EMBL/GenBank/DDBJ whole genome shotgun (WGS) entry which is preliminary data.</text>
</comment>
<sequence length="147" mass="17566">MARMNLSKKEEIAGKDFLKITEEKLHGYETFASNSNERRRRKYVSTILHTAHRISENDAEKVFKTEVEYEVNGKKYYRLCNPRITLKAYMMLIKKKRKRGENEGFDYLYGIVTTGTRKIMQECEKDFKHNCWIIKDKVTEDEPEKNE</sequence>
<gene>
    <name evidence="1" type="ORF">Glove_350g142</name>
</gene>
<evidence type="ECO:0000313" key="1">
    <source>
        <dbReference type="EMBL" id="RHZ60956.1"/>
    </source>
</evidence>